<name>A0A919CA74_9ACTN</name>
<proteinExistence type="predicted"/>
<dbReference type="InterPro" id="IPR018060">
    <property type="entry name" value="HTH_AraC"/>
</dbReference>
<organism evidence="6 7">
    <name type="scientific">Streptomyces finlayi</name>
    <dbReference type="NCBI Taxonomy" id="67296"/>
    <lineage>
        <taxon>Bacteria</taxon>
        <taxon>Bacillati</taxon>
        <taxon>Actinomycetota</taxon>
        <taxon>Actinomycetes</taxon>
        <taxon>Kitasatosporales</taxon>
        <taxon>Streptomycetaceae</taxon>
        <taxon>Streptomyces</taxon>
    </lineage>
</organism>
<reference evidence="6" key="2">
    <citation type="submission" date="2020-09" db="EMBL/GenBank/DDBJ databases">
        <authorList>
            <person name="Sun Q."/>
            <person name="Ohkuma M."/>
        </authorList>
    </citation>
    <scope>NUCLEOTIDE SEQUENCE</scope>
    <source>
        <strain evidence="6">JCM 4637</strain>
    </source>
</reference>
<sequence>MDRVFGGDRVPARWSEVVRERRGAGQTLFCTDALTVTDIHCCEDRTGFVGPGREDMYGVALTRAGGYLRRVNGEEFFVDVTGGHLLRPGDEHHIAHPAGSGDRSTILQMDARYFADRFDRRPRAPHLSGARAVAVDGATDLRHRAFVAAARRGADVFELTERTHALLDGVAGAAGQWTVRGSCGPATAKAHRRLAADACAALTAHPEHLPALTLDELARTVGASPHHLSRVFRAVTGSTLTAYRNQVRVRAVLHALAEGGPGLRALAAAYGFADQAHLTRVVRQYTGAVPSSVRQELAPVRRTPARRAPIEHESSTPAPHRGPG</sequence>
<keyword evidence="2" id="KW-0238">DNA-binding</keyword>
<dbReference type="EMBL" id="BMVC01000005">
    <property type="protein sequence ID" value="GHC93281.1"/>
    <property type="molecule type" value="Genomic_DNA"/>
</dbReference>
<dbReference type="Pfam" id="PF12833">
    <property type="entry name" value="HTH_18"/>
    <property type="match status" value="1"/>
</dbReference>
<keyword evidence="3" id="KW-0804">Transcription</keyword>
<evidence type="ECO:0000256" key="3">
    <source>
        <dbReference type="ARBA" id="ARBA00023163"/>
    </source>
</evidence>
<dbReference type="InterPro" id="IPR050204">
    <property type="entry name" value="AraC_XylS_family_regulators"/>
</dbReference>
<evidence type="ECO:0000256" key="1">
    <source>
        <dbReference type="ARBA" id="ARBA00023015"/>
    </source>
</evidence>
<evidence type="ECO:0000256" key="4">
    <source>
        <dbReference type="SAM" id="MobiDB-lite"/>
    </source>
</evidence>
<evidence type="ECO:0000313" key="6">
    <source>
        <dbReference type="EMBL" id="GHC93281.1"/>
    </source>
</evidence>
<evidence type="ECO:0000256" key="2">
    <source>
        <dbReference type="ARBA" id="ARBA00023125"/>
    </source>
</evidence>
<accession>A0A919CA74</accession>
<reference evidence="6" key="1">
    <citation type="journal article" date="2014" name="Int. J. Syst. Evol. Microbiol.">
        <title>Complete genome sequence of Corynebacterium casei LMG S-19264T (=DSM 44701T), isolated from a smear-ripened cheese.</title>
        <authorList>
            <consortium name="US DOE Joint Genome Institute (JGI-PGF)"/>
            <person name="Walter F."/>
            <person name="Albersmeier A."/>
            <person name="Kalinowski J."/>
            <person name="Ruckert C."/>
        </authorList>
    </citation>
    <scope>NUCLEOTIDE SEQUENCE</scope>
    <source>
        <strain evidence="6">JCM 4637</strain>
    </source>
</reference>
<dbReference type="PROSITE" id="PS01124">
    <property type="entry name" value="HTH_ARAC_FAMILY_2"/>
    <property type="match status" value="1"/>
</dbReference>
<gene>
    <name evidence="6" type="ORF">GCM10010334_30220</name>
</gene>
<evidence type="ECO:0000259" key="5">
    <source>
        <dbReference type="PROSITE" id="PS01124"/>
    </source>
</evidence>
<comment type="caution">
    <text evidence="6">The sequence shown here is derived from an EMBL/GenBank/DDBJ whole genome shotgun (WGS) entry which is preliminary data.</text>
</comment>
<dbReference type="PANTHER" id="PTHR46796">
    <property type="entry name" value="HTH-TYPE TRANSCRIPTIONAL ACTIVATOR RHAS-RELATED"/>
    <property type="match status" value="1"/>
</dbReference>
<dbReference type="SUPFAM" id="SSF46689">
    <property type="entry name" value="Homeodomain-like"/>
    <property type="match status" value="2"/>
</dbReference>
<keyword evidence="1" id="KW-0805">Transcription regulation</keyword>
<dbReference type="Proteomes" id="UP000638353">
    <property type="component" value="Unassembled WGS sequence"/>
</dbReference>
<evidence type="ECO:0000313" key="7">
    <source>
        <dbReference type="Proteomes" id="UP000638353"/>
    </source>
</evidence>
<feature type="region of interest" description="Disordered" evidence="4">
    <location>
        <begin position="293"/>
        <end position="324"/>
    </location>
</feature>
<dbReference type="SMART" id="SM00342">
    <property type="entry name" value="HTH_ARAC"/>
    <property type="match status" value="1"/>
</dbReference>
<dbReference type="GO" id="GO:0043565">
    <property type="term" value="F:sequence-specific DNA binding"/>
    <property type="evidence" value="ECO:0007669"/>
    <property type="project" value="InterPro"/>
</dbReference>
<protein>
    <submittedName>
        <fullName evidence="6">AraC family transcriptional regulator</fullName>
    </submittedName>
</protein>
<dbReference type="GO" id="GO:0003700">
    <property type="term" value="F:DNA-binding transcription factor activity"/>
    <property type="evidence" value="ECO:0007669"/>
    <property type="project" value="InterPro"/>
</dbReference>
<dbReference type="AlphaFoldDB" id="A0A919CA74"/>
<feature type="domain" description="HTH araC/xylS-type" evidence="5">
    <location>
        <begin position="196"/>
        <end position="296"/>
    </location>
</feature>
<dbReference type="InterPro" id="IPR009057">
    <property type="entry name" value="Homeodomain-like_sf"/>
</dbReference>
<dbReference type="Gene3D" id="1.10.10.60">
    <property type="entry name" value="Homeodomain-like"/>
    <property type="match status" value="1"/>
</dbReference>